<proteinExistence type="predicted"/>
<dbReference type="AlphaFoldDB" id="A0A6N3DVT6"/>
<dbReference type="EMBL" id="CACRUT010000015">
    <property type="protein sequence ID" value="VYU32125.1"/>
    <property type="molecule type" value="Genomic_DNA"/>
</dbReference>
<reference evidence="2" key="1">
    <citation type="submission" date="2019-11" db="EMBL/GenBank/DDBJ databases">
        <authorList>
            <person name="Feng L."/>
        </authorList>
    </citation>
    <scope>NUCLEOTIDE SEQUENCE</scope>
    <source>
        <strain evidence="2">PclaraLFYP37</strain>
    </source>
</reference>
<dbReference type="RefSeq" id="WP_302019064.1">
    <property type="nucleotide sequence ID" value="NZ_AP025941.1"/>
</dbReference>
<keyword evidence="2" id="KW-0808">Transferase</keyword>
<accession>A0A6N3DVT6</accession>
<dbReference type="Pfam" id="PF04230">
    <property type="entry name" value="PS_pyruv_trans"/>
    <property type="match status" value="1"/>
</dbReference>
<name>A0A6N3DVT6_9BACT</name>
<feature type="domain" description="Polysaccharide pyruvyl transferase" evidence="1">
    <location>
        <begin position="15"/>
        <end position="317"/>
    </location>
</feature>
<evidence type="ECO:0000259" key="1">
    <source>
        <dbReference type="Pfam" id="PF04230"/>
    </source>
</evidence>
<organism evidence="2">
    <name type="scientific">Paraprevotella clara</name>
    <dbReference type="NCBI Taxonomy" id="454154"/>
    <lineage>
        <taxon>Bacteria</taxon>
        <taxon>Pseudomonadati</taxon>
        <taxon>Bacteroidota</taxon>
        <taxon>Bacteroidia</taxon>
        <taxon>Bacteroidales</taxon>
        <taxon>Prevotellaceae</taxon>
        <taxon>Paraprevotella</taxon>
    </lineage>
</organism>
<sequence>MSTKIGTITFQASHNCGSLLQAYALQQTLKAMGYDNEIINFSNEGSRDMYSILPPIHLFRRGIRGRLQNWIRSVRYYGILKRQHAFYESFITNKFRMSNRVYNSNEELQNAHFDYTHYITGSDQVWNIACPDADTAYYLDFVKKGKKIAYAVSTGATDIAQKANNYGLYKKLVDDFDFISVREQNAVTQFRKMTGRNDIELLIDPTLLFTQGDWENHFNLNRPMVKGDYIFYYAFHYDDAVNKVVMEIAKRMNMPVYIMEAKAWGPKGCNKSGLKLCENSGPEAFLNLMKFAKLSLTTSFHGTVFSVIFRKCFWFIDSAMHNPMDDRAATLVNQLGLPERLIQGEALLQQKVDIMPDYSQMDEHISALQVAAKAFLIRSLS</sequence>
<protein>
    <submittedName>
        <fullName evidence="2">Polysaccharide pyruvyl transferase</fullName>
    </submittedName>
</protein>
<dbReference type="InterPro" id="IPR007345">
    <property type="entry name" value="Polysacch_pyruvyl_Trfase"/>
</dbReference>
<gene>
    <name evidence="2" type="ORF">PCLFYP37_02507</name>
</gene>
<dbReference type="GO" id="GO:0016740">
    <property type="term" value="F:transferase activity"/>
    <property type="evidence" value="ECO:0007669"/>
    <property type="project" value="UniProtKB-KW"/>
</dbReference>
<evidence type="ECO:0000313" key="2">
    <source>
        <dbReference type="EMBL" id="VYU32125.1"/>
    </source>
</evidence>